<evidence type="ECO:0000256" key="1">
    <source>
        <dbReference type="ARBA" id="ARBA00001946"/>
    </source>
</evidence>
<dbReference type="PANTHER" id="PTHR10947">
    <property type="entry name" value="PHENYLALANYL-TRNA SYNTHETASE BETA CHAIN AND LEUCINE-RICH REPEAT-CONTAINING PROTEIN 47"/>
    <property type="match status" value="1"/>
</dbReference>
<dbReference type="GO" id="GO:0006432">
    <property type="term" value="P:phenylalanyl-tRNA aminoacylation"/>
    <property type="evidence" value="ECO:0007669"/>
    <property type="project" value="InterPro"/>
</dbReference>
<proteinExistence type="predicted"/>
<evidence type="ECO:0000256" key="2">
    <source>
        <dbReference type="ARBA" id="ARBA00012814"/>
    </source>
</evidence>
<keyword evidence="9" id="KW-0030">Aminoacyl-tRNA synthetase</keyword>
<dbReference type="GO" id="GO:0009328">
    <property type="term" value="C:phenylalanine-tRNA ligase complex"/>
    <property type="evidence" value="ECO:0007669"/>
    <property type="project" value="TreeGrafter"/>
</dbReference>
<sequence length="687" mass="77634">MPAITIHKHLFLSSLRNTYTEASLNDLLFTYGIELEETVVENGSEYLKLDIPANRYDLLCLEGMITAMQYYEANNRPNWPVVNASDHQVIVENSIERPVLSCAVVRNIQFDDEKFRSYINYQDSLNRNIGRNRRCMAMGTHDYDKIKFPVYYRRGEKKNLWITPLNGRGVSEAVNEGAAGGVEESDEHDCTAAPVYDQNGEIAERNAIFPKITIEALEKAIKKNRVLSRYITPSTTTSYFVDSNDVIISYPPVLNSDETKISRETKNVFIDMTGYDRAKIDDTMRYLIHNFGGERIEEVHIVYKCNDEEDQGEDGEKVAGRESVPSTLITPLMDKKTYVLTKEQVNKELRLNLTKEMIKHHLERMMHQVSLEEVDIKVVVHPARCDVMHSADLVEDIAVSYNINNFDRLNVPFFCIGKELIANVLSDKIRAECAFAGFNEVVSLCLLSREENNIVRRRGDCPSTCEGDEMVGQIGGGEGIDEESEEQHDAGETVSPLLKSRPVKAKIEVLDKDSNLLNINLSRLALERENGGNVELLNPKSKEYQVMRTSLIPGLLKFIKKNAYHKPPIRIFEVGEVFNINGESDTGVINCRRIAGAVAGTTDGLSDLIALINQVLTKCKVHTRLVKKEKSLFLEKRGGRILCDDDVIIGNFGVVHPRILKFYGIGLVCSIFEIDLDNLLKIMVSKR</sequence>
<dbReference type="SUPFAM" id="SSF55681">
    <property type="entry name" value="Class II aaRS and biotin synthetases"/>
    <property type="match status" value="1"/>
</dbReference>
<feature type="domain" description="B5" evidence="11">
    <location>
        <begin position="333"/>
        <end position="408"/>
    </location>
</feature>
<dbReference type="Pfam" id="PF17759">
    <property type="entry name" value="tRNA_synthFbeta"/>
    <property type="match status" value="1"/>
</dbReference>
<keyword evidence="8" id="KW-0648">Protein biosynthesis</keyword>
<dbReference type="PROSITE" id="PS51483">
    <property type="entry name" value="B5"/>
    <property type="match status" value="1"/>
</dbReference>
<dbReference type="Pfam" id="PF18262">
    <property type="entry name" value="PhetRS_B1"/>
    <property type="match status" value="1"/>
</dbReference>
<dbReference type="EC" id="6.1.1.20" evidence="2"/>
<evidence type="ECO:0000256" key="7">
    <source>
        <dbReference type="ARBA" id="ARBA00022842"/>
    </source>
</evidence>
<evidence type="ECO:0000256" key="3">
    <source>
        <dbReference type="ARBA" id="ARBA00022598"/>
    </source>
</evidence>
<comment type="cofactor">
    <cofactor evidence="1">
        <name>Mg(2+)</name>
        <dbReference type="ChEBI" id="CHEBI:18420"/>
    </cofactor>
</comment>
<keyword evidence="13" id="KW-1185">Reference proteome</keyword>
<dbReference type="SMART" id="SM00874">
    <property type="entry name" value="B5"/>
    <property type="match status" value="1"/>
</dbReference>
<evidence type="ECO:0000256" key="6">
    <source>
        <dbReference type="ARBA" id="ARBA00022840"/>
    </source>
</evidence>
<dbReference type="Gene3D" id="3.30.56.10">
    <property type="match status" value="2"/>
</dbReference>
<dbReference type="Proteomes" id="UP000011081">
    <property type="component" value="Unassembled WGS sequence"/>
</dbReference>
<dbReference type="InterPro" id="IPR020825">
    <property type="entry name" value="Phe-tRNA_synthase-like_B3/B4"/>
</dbReference>
<dbReference type="InterPro" id="IPR045060">
    <property type="entry name" value="Phe-tRNA-ligase_IIc_bsu"/>
</dbReference>
<dbReference type="GO" id="GO:0005524">
    <property type="term" value="F:ATP binding"/>
    <property type="evidence" value="ECO:0007669"/>
    <property type="project" value="UniProtKB-KW"/>
</dbReference>
<dbReference type="RefSeq" id="XP_008074631.1">
    <property type="nucleotide sequence ID" value="XM_008076440.1"/>
</dbReference>
<dbReference type="Pfam" id="PF03484">
    <property type="entry name" value="B5"/>
    <property type="match status" value="1"/>
</dbReference>
<evidence type="ECO:0000256" key="4">
    <source>
        <dbReference type="ARBA" id="ARBA00022723"/>
    </source>
</evidence>
<dbReference type="OrthoDB" id="1698572at2759"/>
<keyword evidence="7" id="KW-0460">Magnesium</keyword>
<feature type="region of interest" description="Disordered" evidence="10">
    <location>
        <begin position="472"/>
        <end position="493"/>
    </location>
</feature>
<dbReference type="InterPro" id="IPR009061">
    <property type="entry name" value="DNA-bd_dom_put_sf"/>
</dbReference>
<dbReference type="InterPro" id="IPR045864">
    <property type="entry name" value="aa-tRNA-synth_II/BPL/LPL"/>
</dbReference>
<dbReference type="SUPFAM" id="SSF46955">
    <property type="entry name" value="Putative DNA-binding domain"/>
    <property type="match status" value="2"/>
</dbReference>
<keyword evidence="5" id="KW-0547">Nucleotide-binding</keyword>
<dbReference type="InterPro" id="IPR005147">
    <property type="entry name" value="tRNA_synthase_B5-dom"/>
</dbReference>
<evidence type="ECO:0000313" key="12">
    <source>
        <dbReference type="EMBL" id="ELA46915.1"/>
    </source>
</evidence>
<protein>
    <recommendedName>
        <fullName evidence="2">phenylalanine--tRNA ligase</fullName>
        <ecNumber evidence="2">6.1.1.20</ecNumber>
    </recommendedName>
</protein>
<dbReference type="GeneID" id="19879489"/>
<organism evidence="12 13">
    <name type="scientific">Vavraia culicis (isolate floridensis)</name>
    <name type="common">Microsporidian parasite</name>
    <dbReference type="NCBI Taxonomy" id="948595"/>
    <lineage>
        <taxon>Eukaryota</taxon>
        <taxon>Fungi</taxon>
        <taxon>Fungi incertae sedis</taxon>
        <taxon>Microsporidia</taxon>
        <taxon>Pleistophoridae</taxon>
        <taxon>Vavraia</taxon>
    </lineage>
</organism>
<accession>L2GV06</accession>
<keyword evidence="6" id="KW-0067">ATP-binding</keyword>
<reference evidence="13" key="1">
    <citation type="submission" date="2011-03" db="EMBL/GenBank/DDBJ databases">
        <title>The genome sequence of Vavraia culicis strain floridensis.</title>
        <authorList>
            <consortium name="The Broad Institute Genome Sequencing Platform"/>
            <person name="Cuomo C."/>
            <person name="Becnel J."/>
            <person name="Sanscrainte N."/>
            <person name="Young S.K."/>
            <person name="Zeng Q."/>
            <person name="Gargeya S."/>
            <person name="Fitzgerald M."/>
            <person name="Haas B."/>
            <person name="Abouelleil A."/>
            <person name="Alvarado L."/>
            <person name="Arachchi H.M."/>
            <person name="Berlin A."/>
            <person name="Chapman S.B."/>
            <person name="Gearin G."/>
            <person name="Goldberg J."/>
            <person name="Griggs A."/>
            <person name="Gujja S."/>
            <person name="Hansen M."/>
            <person name="Heiman D."/>
            <person name="Howarth C."/>
            <person name="Larimer J."/>
            <person name="Lui A."/>
            <person name="MacDonald P.J.P."/>
            <person name="McCowen C."/>
            <person name="Montmayeur A."/>
            <person name="Murphy C."/>
            <person name="Neiman D."/>
            <person name="Pearson M."/>
            <person name="Priest M."/>
            <person name="Roberts A."/>
            <person name="Saif S."/>
            <person name="Shea T."/>
            <person name="Sisk P."/>
            <person name="Stolte C."/>
            <person name="Sykes S."/>
            <person name="Wortman J."/>
            <person name="Nusbaum C."/>
            <person name="Birren B."/>
        </authorList>
    </citation>
    <scope>NUCLEOTIDE SEQUENCE [LARGE SCALE GENOMIC DNA]</scope>
    <source>
        <strain evidence="13">floridensis</strain>
    </source>
</reference>
<keyword evidence="4" id="KW-0479">Metal-binding</keyword>
<dbReference type="VEuPathDB" id="MicrosporidiaDB:VCUG_01613"/>
<dbReference type="GO" id="GO:0000287">
    <property type="term" value="F:magnesium ion binding"/>
    <property type="evidence" value="ECO:0007669"/>
    <property type="project" value="InterPro"/>
</dbReference>
<evidence type="ECO:0000256" key="10">
    <source>
        <dbReference type="SAM" id="MobiDB-lite"/>
    </source>
</evidence>
<evidence type="ECO:0000256" key="8">
    <source>
        <dbReference type="ARBA" id="ARBA00022917"/>
    </source>
</evidence>
<dbReference type="FunCoup" id="L2GV06">
    <property type="interactions" value="270"/>
</dbReference>
<dbReference type="InterPro" id="IPR040659">
    <property type="entry name" value="PhetRS_B1"/>
</dbReference>
<dbReference type="Gene3D" id="3.50.40.10">
    <property type="entry name" value="Phenylalanyl-trna Synthetase, Chain B, domain 3"/>
    <property type="match status" value="1"/>
</dbReference>
<evidence type="ECO:0000259" key="11">
    <source>
        <dbReference type="PROSITE" id="PS51483"/>
    </source>
</evidence>
<dbReference type="InParanoid" id="L2GV06"/>
<dbReference type="SMART" id="SM00873">
    <property type="entry name" value="B3_4"/>
    <property type="match status" value="1"/>
</dbReference>
<evidence type="ECO:0000313" key="13">
    <source>
        <dbReference type="Proteomes" id="UP000011081"/>
    </source>
</evidence>
<dbReference type="HOGENOM" id="CLU_020279_2_0_1"/>
<dbReference type="Gene3D" id="3.30.930.10">
    <property type="entry name" value="Bira Bifunctional Protein, Domain 2"/>
    <property type="match status" value="1"/>
</dbReference>
<gene>
    <name evidence="12" type="ORF">VCUG_01613</name>
</gene>
<dbReference type="AlphaFoldDB" id="L2GV06"/>
<name>L2GV06_VAVCU</name>
<dbReference type="PANTHER" id="PTHR10947:SF0">
    <property type="entry name" value="PHENYLALANINE--TRNA LIGASE BETA SUBUNIT"/>
    <property type="match status" value="1"/>
</dbReference>
<evidence type="ECO:0000256" key="5">
    <source>
        <dbReference type="ARBA" id="ARBA00022741"/>
    </source>
</evidence>
<dbReference type="EMBL" id="GL877429">
    <property type="protein sequence ID" value="ELA46915.1"/>
    <property type="molecule type" value="Genomic_DNA"/>
</dbReference>
<dbReference type="STRING" id="948595.L2GV06"/>
<dbReference type="OMA" id="FPGRCAN"/>
<dbReference type="InterPro" id="IPR041616">
    <property type="entry name" value="PheRS_beta_core"/>
</dbReference>
<dbReference type="InterPro" id="IPR005146">
    <property type="entry name" value="B3/B4_tRNA-bd"/>
</dbReference>
<dbReference type="GO" id="GO:0003723">
    <property type="term" value="F:RNA binding"/>
    <property type="evidence" value="ECO:0007669"/>
    <property type="project" value="InterPro"/>
</dbReference>
<dbReference type="GO" id="GO:0004826">
    <property type="term" value="F:phenylalanine-tRNA ligase activity"/>
    <property type="evidence" value="ECO:0007669"/>
    <property type="project" value="UniProtKB-EC"/>
</dbReference>
<evidence type="ECO:0000256" key="9">
    <source>
        <dbReference type="ARBA" id="ARBA00023146"/>
    </source>
</evidence>
<keyword evidence="3" id="KW-0436">Ligase</keyword>